<protein>
    <recommendedName>
        <fullName evidence="3">Transposase Tc1-like domain-containing protein</fullName>
    </recommendedName>
</protein>
<organism evidence="1 2">
    <name type="scientific">Prymnesium parvum</name>
    <name type="common">Toxic golden alga</name>
    <dbReference type="NCBI Taxonomy" id="97485"/>
    <lineage>
        <taxon>Eukaryota</taxon>
        <taxon>Haptista</taxon>
        <taxon>Haptophyta</taxon>
        <taxon>Prymnesiophyceae</taxon>
        <taxon>Prymnesiales</taxon>
        <taxon>Prymnesiaceae</taxon>
        <taxon>Prymnesium</taxon>
    </lineage>
</organism>
<dbReference type="GO" id="GO:0003676">
    <property type="term" value="F:nucleic acid binding"/>
    <property type="evidence" value="ECO:0007669"/>
    <property type="project" value="InterPro"/>
</dbReference>
<reference evidence="1 2" key="1">
    <citation type="journal article" date="2024" name="Science">
        <title>Giant polyketide synthase enzymes in the biosynthesis of giant marine polyether toxins.</title>
        <authorList>
            <person name="Fallon T.R."/>
            <person name="Shende V.V."/>
            <person name="Wierzbicki I.H."/>
            <person name="Pendleton A.L."/>
            <person name="Watervoot N.F."/>
            <person name="Auber R.P."/>
            <person name="Gonzalez D.J."/>
            <person name="Wisecaver J.H."/>
            <person name="Moore B.S."/>
        </authorList>
    </citation>
    <scope>NUCLEOTIDE SEQUENCE [LARGE SCALE GENOMIC DNA]</scope>
    <source>
        <strain evidence="1 2">12B1</strain>
    </source>
</reference>
<dbReference type="EMBL" id="JBGBPQ010000006">
    <property type="protein sequence ID" value="KAL1522974.1"/>
    <property type="molecule type" value="Genomic_DNA"/>
</dbReference>
<sequence length="491" mass="54847">MLEPLVAEAPVAVPREKQHLRVVRLPVGREVVARGAERDQPVCVHHLAALPDALARAHGHREVVGAAEGAGHVDWRPLLRESSVRGRGEGVLELGRHLQGVSDAAVENEDRIVDEAADRGARVPRRTRQPTRRVAAAPIASLCWRNSVSVEEEEIRGVPRQEGEEDEDFLEMVGAADVSVAVEGIPATTIWRFVKEHEGWREVRKGTRPKLSEKNQEARAEWAKDHLEDDWELQIDIDEKLFYAWSSAGTLKIPPEHEKPKSELMSKRFIPKVMMLAAVGKPCEKHKWDGKLGIWEVGVMREALRGDSRTGLKRGDMIFESGTLDHEGWVKMLLELVFPAIRTKLPRAKVVKLQFDNAGPHKTHSEVDPRLAAAMSKGKPRIVFVEQIAQSPCTNLCDLGFFRSIDSRLPKLRSFSLLELISQIKDAFAEYPSAKLSSLVIMKARVTRCIADHEGANDFKLPHRRKHAHVVVGVRVGRNCSFGLARAGGRI</sequence>
<dbReference type="Proteomes" id="UP001515480">
    <property type="component" value="Unassembled WGS sequence"/>
</dbReference>
<dbReference type="InterPro" id="IPR036397">
    <property type="entry name" value="RNaseH_sf"/>
</dbReference>
<dbReference type="PANTHER" id="PTHR47169:SF4">
    <property type="entry name" value="TRANSPOSASE TC1-LIKE DOMAIN-CONTAINING PROTEIN"/>
    <property type="match status" value="1"/>
</dbReference>
<evidence type="ECO:0000313" key="2">
    <source>
        <dbReference type="Proteomes" id="UP001515480"/>
    </source>
</evidence>
<evidence type="ECO:0000313" key="1">
    <source>
        <dbReference type="EMBL" id="KAL1522974.1"/>
    </source>
</evidence>
<dbReference type="Gene3D" id="3.30.420.10">
    <property type="entry name" value="Ribonuclease H-like superfamily/Ribonuclease H"/>
    <property type="match status" value="1"/>
</dbReference>
<accession>A0AB34JM12</accession>
<dbReference type="AlphaFoldDB" id="A0AB34JM12"/>
<evidence type="ECO:0008006" key="3">
    <source>
        <dbReference type="Google" id="ProtNLM"/>
    </source>
</evidence>
<name>A0AB34JM12_PRYPA</name>
<dbReference type="PANTHER" id="PTHR47169">
    <property type="entry name" value="OS01G0541250 PROTEIN"/>
    <property type="match status" value="1"/>
</dbReference>
<keyword evidence="2" id="KW-1185">Reference proteome</keyword>
<proteinExistence type="predicted"/>
<comment type="caution">
    <text evidence="1">The sequence shown here is derived from an EMBL/GenBank/DDBJ whole genome shotgun (WGS) entry which is preliminary data.</text>
</comment>
<gene>
    <name evidence="1" type="ORF">AB1Y20_017937</name>
</gene>